<evidence type="ECO:0000313" key="5">
    <source>
        <dbReference type="EMBL" id="SHL00330.1"/>
    </source>
</evidence>
<evidence type="ECO:0000256" key="1">
    <source>
        <dbReference type="ARBA" id="ARBA00006432"/>
    </source>
</evidence>
<dbReference type="NCBIfam" id="NF004837">
    <property type="entry name" value="PRK06187.1"/>
    <property type="match status" value="1"/>
</dbReference>
<evidence type="ECO:0000256" key="2">
    <source>
        <dbReference type="ARBA" id="ARBA00022598"/>
    </source>
</evidence>
<reference evidence="6" key="1">
    <citation type="submission" date="2016-11" db="EMBL/GenBank/DDBJ databases">
        <authorList>
            <person name="Varghese N."/>
            <person name="Submissions S."/>
        </authorList>
    </citation>
    <scope>NUCLEOTIDE SEQUENCE [LARGE SCALE GENOMIC DNA]</scope>
    <source>
        <strain evidence="6">DSM 16219</strain>
    </source>
</reference>
<dbReference type="EMBL" id="FQZU01000041">
    <property type="protein sequence ID" value="SHL00330.1"/>
    <property type="molecule type" value="Genomic_DNA"/>
</dbReference>
<protein>
    <submittedName>
        <fullName evidence="5">Acyl-CoA synthetase (AMP-forming)/AMP-acid ligase II</fullName>
    </submittedName>
</protein>
<dbReference type="Gene3D" id="3.40.50.12780">
    <property type="entry name" value="N-terminal domain of ligase-like"/>
    <property type="match status" value="1"/>
</dbReference>
<keyword evidence="6" id="KW-1185">Reference proteome</keyword>
<dbReference type="PANTHER" id="PTHR43201:SF5">
    <property type="entry name" value="MEDIUM-CHAIN ACYL-COA LIGASE ACSF2, MITOCHONDRIAL"/>
    <property type="match status" value="1"/>
</dbReference>
<dbReference type="SUPFAM" id="SSF56801">
    <property type="entry name" value="Acetyl-CoA synthetase-like"/>
    <property type="match status" value="1"/>
</dbReference>
<dbReference type="InterPro" id="IPR042099">
    <property type="entry name" value="ANL_N_sf"/>
</dbReference>
<dbReference type="InterPro" id="IPR020845">
    <property type="entry name" value="AMP-binding_CS"/>
</dbReference>
<dbReference type="PROSITE" id="PS00455">
    <property type="entry name" value="AMP_BINDING"/>
    <property type="match status" value="1"/>
</dbReference>
<keyword evidence="2 5" id="KW-0436">Ligase</keyword>
<organism evidence="5 6">
    <name type="scientific">Desulfatibacillum alkenivorans DSM 16219</name>
    <dbReference type="NCBI Taxonomy" id="1121393"/>
    <lineage>
        <taxon>Bacteria</taxon>
        <taxon>Pseudomonadati</taxon>
        <taxon>Thermodesulfobacteriota</taxon>
        <taxon>Desulfobacteria</taxon>
        <taxon>Desulfobacterales</taxon>
        <taxon>Desulfatibacillaceae</taxon>
        <taxon>Desulfatibacillum</taxon>
    </lineage>
</organism>
<sequence>MQTNLGRILANRAFLSPSLEACVGADYRYTFAQENARANRFASALKANDFKKGDRIAVLCKNNEHIICALMGAAKAGVITAILNWRLTAPELEYILNNCGAEMLIYDDAFAPVVDELKGNIPARLFVSKFADGRDLDFEDFLAQGSEEEPSIEAGGDDPCVIMYTSGTTGKPKGAMISHNNAFWASLGLTHTLPWAYKERYLLVAPLFHIGGLSPVFANIHKGLTTVFMPDFDPVGMYKTIQDERINFMMTVPLMLMAMAMVPPEVVEKFDLSSLNFFVCGASPVPPSLIHLYSEKGFKIAQVYGATEYTGAITFWTHEIGMDKCASAGKPVFHGQVKVCKPESDEEVPAGEVGELCLFGPQVFLGYWNNPKASEEALTGGCYRSGDLGRIDEDGCVYVIDRLKDMIISGGENIYPAEIEQVLQSHPAVAEAAVTGRPDEKWGEIPVAHVAVRPGETVTEEDILQVCRDNLAGFKRVKEVHFVEALPKNSTGKILKTVLREELAK</sequence>
<dbReference type="OrthoDB" id="5483897at2"/>
<proteinExistence type="inferred from homology"/>
<dbReference type="FunFam" id="3.30.300.30:FF:000008">
    <property type="entry name" value="2,3-dihydroxybenzoate-AMP ligase"/>
    <property type="match status" value="1"/>
</dbReference>
<dbReference type="PANTHER" id="PTHR43201">
    <property type="entry name" value="ACYL-COA SYNTHETASE"/>
    <property type="match status" value="1"/>
</dbReference>
<gene>
    <name evidence="5" type="ORF">SAMN02745216_04445</name>
</gene>
<dbReference type="AlphaFoldDB" id="A0A1M6X2W5"/>
<dbReference type="Gene3D" id="3.30.300.30">
    <property type="match status" value="1"/>
</dbReference>
<dbReference type="RefSeq" id="WP_073478443.1">
    <property type="nucleotide sequence ID" value="NZ_FQZU01000041.1"/>
</dbReference>
<feature type="domain" description="AMP-binding enzyme C-terminal" evidence="4">
    <location>
        <begin position="418"/>
        <end position="493"/>
    </location>
</feature>
<name>A0A1M6X2W5_9BACT</name>
<accession>A0A1M6X2W5</accession>
<dbReference type="GO" id="GO:0031956">
    <property type="term" value="F:medium-chain fatty acid-CoA ligase activity"/>
    <property type="evidence" value="ECO:0007669"/>
    <property type="project" value="TreeGrafter"/>
</dbReference>
<dbReference type="InterPro" id="IPR025110">
    <property type="entry name" value="AMP-bd_C"/>
</dbReference>
<evidence type="ECO:0000313" key="6">
    <source>
        <dbReference type="Proteomes" id="UP000183994"/>
    </source>
</evidence>
<dbReference type="Proteomes" id="UP000183994">
    <property type="component" value="Unassembled WGS sequence"/>
</dbReference>
<evidence type="ECO:0000259" key="3">
    <source>
        <dbReference type="Pfam" id="PF00501"/>
    </source>
</evidence>
<dbReference type="InterPro" id="IPR000873">
    <property type="entry name" value="AMP-dep_synth/lig_dom"/>
</dbReference>
<dbReference type="GO" id="GO:0006631">
    <property type="term" value="P:fatty acid metabolic process"/>
    <property type="evidence" value="ECO:0007669"/>
    <property type="project" value="TreeGrafter"/>
</dbReference>
<evidence type="ECO:0000259" key="4">
    <source>
        <dbReference type="Pfam" id="PF13193"/>
    </source>
</evidence>
<dbReference type="Pfam" id="PF00501">
    <property type="entry name" value="AMP-binding"/>
    <property type="match status" value="1"/>
</dbReference>
<dbReference type="STRING" id="1121393.SAMN02745216_04445"/>
<dbReference type="InterPro" id="IPR045851">
    <property type="entry name" value="AMP-bd_C_sf"/>
</dbReference>
<dbReference type="Pfam" id="PF13193">
    <property type="entry name" value="AMP-binding_C"/>
    <property type="match status" value="1"/>
</dbReference>
<feature type="domain" description="AMP-dependent synthetase/ligase" evidence="3">
    <location>
        <begin position="16"/>
        <end position="368"/>
    </location>
</feature>
<comment type="similarity">
    <text evidence="1">Belongs to the ATP-dependent AMP-binding enzyme family.</text>
</comment>